<dbReference type="PANTHER" id="PTHR34154:SF3">
    <property type="entry name" value="ALKALI-SENSITIVE LINKAGE PROTEIN 1"/>
    <property type="match status" value="1"/>
</dbReference>
<evidence type="ECO:0000313" key="4">
    <source>
        <dbReference type="Proteomes" id="UP001550853"/>
    </source>
</evidence>
<dbReference type="Pfam" id="PF11790">
    <property type="entry name" value="Glyco_hydro_cc"/>
    <property type="match status" value="1"/>
</dbReference>
<keyword evidence="1" id="KW-0732">Signal</keyword>
<dbReference type="RefSeq" id="WP_078653844.1">
    <property type="nucleotide sequence ID" value="NZ_JBEZVI010000009.1"/>
</dbReference>
<keyword evidence="4" id="KW-1185">Reference proteome</keyword>
<keyword evidence="3" id="KW-0378">Hydrolase</keyword>
<sequence length="290" mass="30697">MRRRSILTAALAAPLVLSAAGSATALPAPDDAPATATGRSAVPKVADGKKKGVSAWNFDGDAWALADSGAGWFYTWSSGRSGIAAPDGVEFVPMIWGPGSVTDDELNQAKQQGTTLLGFNEPDHPGQATMPVEQALDLWPRLQSTGLRLGAPAVATGADTAGGWLDRFLQGAAGRGLTVDFVPVHWYGGDFDAARATDQLRGYLQATYDRHHKPLWLTEYALIDFSSGTPRYPSQEQQAAFVQQSTAMLQGLPFVERYAWFTLSTSRGDGTGLYDGTTATQVGAAYRAAG</sequence>
<dbReference type="GO" id="GO:0016787">
    <property type="term" value="F:hydrolase activity"/>
    <property type="evidence" value="ECO:0007669"/>
    <property type="project" value="UniProtKB-KW"/>
</dbReference>
<evidence type="ECO:0000313" key="3">
    <source>
        <dbReference type="EMBL" id="MEU3711154.1"/>
    </source>
</evidence>
<feature type="chain" id="PRO_5046200181" evidence="1">
    <location>
        <begin position="26"/>
        <end position="290"/>
    </location>
</feature>
<organism evidence="3 4">
    <name type="scientific">Streptomyces catenulae</name>
    <dbReference type="NCBI Taxonomy" id="66875"/>
    <lineage>
        <taxon>Bacteria</taxon>
        <taxon>Bacillati</taxon>
        <taxon>Actinomycetota</taxon>
        <taxon>Actinomycetes</taxon>
        <taxon>Kitasatosporales</taxon>
        <taxon>Streptomycetaceae</taxon>
        <taxon>Streptomyces</taxon>
    </lineage>
</organism>
<dbReference type="Gene3D" id="3.20.20.80">
    <property type="entry name" value="Glycosidases"/>
    <property type="match status" value="1"/>
</dbReference>
<dbReference type="Proteomes" id="UP001550853">
    <property type="component" value="Unassembled WGS sequence"/>
</dbReference>
<accession>A0ABV2YZZ6</accession>
<reference evidence="3 4" key="1">
    <citation type="submission" date="2024-06" db="EMBL/GenBank/DDBJ databases">
        <title>The Natural Products Discovery Center: Release of the First 8490 Sequenced Strains for Exploring Actinobacteria Biosynthetic Diversity.</title>
        <authorList>
            <person name="Kalkreuter E."/>
            <person name="Kautsar S.A."/>
            <person name="Yang D."/>
            <person name="Bader C.D."/>
            <person name="Teijaro C.N."/>
            <person name="Fluegel L."/>
            <person name="Davis C.M."/>
            <person name="Simpson J.R."/>
            <person name="Lauterbach L."/>
            <person name="Steele A.D."/>
            <person name="Gui C."/>
            <person name="Meng S."/>
            <person name="Li G."/>
            <person name="Viehrig K."/>
            <person name="Ye F."/>
            <person name="Su P."/>
            <person name="Kiefer A.F."/>
            <person name="Nichols A."/>
            <person name="Cepeda A.J."/>
            <person name="Yan W."/>
            <person name="Fan B."/>
            <person name="Jiang Y."/>
            <person name="Adhikari A."/>
            <person name="Zheng C.-J."/>
            <person name="Schuster L."/>
            <person name="Cowan T.M."/>
            <person name="Smanski M.J."/>
            <person name="Chevrette M.G."/>
            <person name="De Carvalho L.P.S."/>
            <person name="Shen B."/>
        </authorList>
    </citation>
    <scope>NUCLEOTIDE SEQUENCE [LARGE SCALE GENOMIC DNA]</scope>
    <source>
        <strain evidence="3 4">NPDC033039</strain>
    </source>
</reference>
<proteinExistence type="predicted"/>
<comment type="caution">
    <text evidence="3">The sequence shown here is derived from an EMBL/GenBank/DDBJ whole genome shotgun (WGS) entry which is preliminary data.</text>
</comment>
<name>A0ABV2YZZ6_9ACTN</name>
<dbReference type="SUPFAM" id="SSF51445">
    <property type="entry name" value="(Trans)glycosidases"/>
    <property type="match status" value="1"/>
</dbReference>
<evidence type="ECO:0000259" key="2">
    <source>
        <dbReference type="Pfam" id="PF11790"/>
    </source>
</evidence>
<feature type="domain" description="Asl1-like glycosyl hydrolase catalytic" evidence="2">
    <location>
        <begin position="60"/>
        <end position="286"/>
    </location>
</feature>
<dbReference type="InterPro" id="IPR024655">
    <property type="entry name" value="Asl1_glyco_hydro_catalytic"/>
</dbReference>
<dbReference type="InterPro" id="IPR017853">
    <property type="entry name" value="GH"/>
</dbReference>
<feature type="signal peptide" evidence="1">
    <location>
        <begin position="1"/>
        <end position="25"/>
    </location>
</feature>
<protein>
    <submittedName>
        <fullName evidence="3">Glycoside hydrolase family protein</fullName>
    </submittedName>
</protein>
<evidence type="ECO:0000256" key="1">
    <source>
        <dbReference type="SAM" id="SignalP"/>
    </source>
</evidence>
<dbReference type="PANTHER" id="PTHR34154">
    <property type="entry name" value="ALKALI-SENSITIVE LINKAGE PROTEIN 1"/>
    <property type="match status" value="1"/>
</dbReference>
<dbReference type="EMBL" id="JBEZVI010000009">
    <property type="protein sequence ID" value="MEU3711154.1"/>
    <property type="molecule type" value="Genomic_DNA"/>
</dbReference>
<gene>
    <name evidence="3" type="ORF">AB0E61_13775</name>
</gene>
<dbReference type="InterPro" id="IPR053183">
    <property type="entry name" value="ASL1"/>
</dbReference>